<dbReference type="AlphaFoldDB" id="A0A4P9WSU1"/>
<evidence type="ECO:0000259" key="3">
    <source>
        <dbReference type="Pfam" id="PF19745"/>
    </source>
</evidence>
<sequence>MTRHQELQTPGEEETLPSECEPSAKSPPQQTHSHASHHHTHAFLPTCAQPTPIASPSLSTHPRTPPPANPLSDLPVYLRSLQPTCHATLPNPPPFCQKAWSSFPFSASSLSPALAHLPCASIPFAVTSLSEIAKSASCDARLQDCDCSVLRGKRTQLRSIPFLVRALVVGSVVILSTIFWSITRAPPPTLSLSASVWWIAPMPMQQGRAALKSGAPTDVIHYKLSSIHAAAESNPVDDASQQDDSNDVTNRPPQEMGGPNAQDHTGLDPLPSVIDSQPIKVPAIFHDNYIGDPRGLLVPYDNKVTHYENLRRQAEAETDPDARHIKMKLLELQFPPRCDRYRAYVISLSQFEYPGFGAVLAWINAAMAFAYSRNRTLIIGDDDWSLAPRSFCKEDSRSFNCFFHKISNCTETAVRKYHPGQKNVHNRVNQETADVLYLNYAWPPCKETYLKSHFGYTPKDLPSGNVVGLQWFRGQLARFAYQPLPQYVKLAQDKMKAIGYKHPVIGLHIRRGDKMVDVKDWNKDNHILHLILRARDIAVAADIPRVFLATDDVRMPISVNAALSRAQLLNSNSSVVKTGGRTKAISVLFDANENRDTHTARMRKGAANSDLERFREAEDALLNIMLLASSDFLVCRPMSYMAKIALLLRKERQEEIYSGWWKP</sequence>
<feature type="region of interest" description="Disordered" evidence="1">
    <location>
        <begin position="1"/>
        <end position="41"/>
    </location>
</feature>
<reference evidence="5" key="1">
    <citation type="journal article" date="2018" name="Nat. Microbiol.">
        <title>Leveraging single-cell genomics to expand the fungal tree of life.</title>
        <authorList>
            <person name="Ahrendt S.R."/>
            <person name="Quandt C.A."/>
            <person name="Ciobanu D."/>
            <person name="Clum A."/>
            <person name="Salamov A."/>
            <person name="Andreopoulos B."/>
            <person name="Cheng J.F."/>
            <person name="Woyke T."/>
            <person name="Pelin A."/>
            <person name="Henrissat B."/>
            <person name="Reynolds N.K."/>
            <person name="Benny G.L."/>
            <person name="Smith M.E."/>
            <person name="James T.Y."/>
            <person name="Grigoriev I.V."/>
        </authorList>
    </citation>
    <scope>NUCLEOTIDE SEQUENCE [LARGE SCALE GENOMIC DNA]</scope>
</reference>
<keyword evidence="2" id="KW-0472">Membrane</keyword>
<protein>
    <recommendedName>
        <fullName evidence="3">Alpha-(1,6)-fucosyltransferase N- and catalytic domain-containing protein</fullName>
    </recommendedName>
</protein>
<name>A0A4P9WSU1_9FUNG</name>
<proteinExistence type="predicted"/>
<feature type="transmembrane region" description="Helical" evidence="2">
    <location>
        <begin position="162"/>
        <end position="182"/>
    </location>
</feature>
<dbReference type="GO" id="GO:0046921">
    <property type="term" value="F:alpha-(1-&gt;6)-fucosyltransferase activity"/>
    <property type="evidence" value="ECO:0007669"/>
    <property type="project" value="TreeGrafter"/>
</dbReference>
<keyword evidence="2" id="KW-1133">Transmembrane helix</keyword>
<dbReference type="Pfam" id="PF19745">
    <property type="entry name" value="FUT8_N_cat"/>
    <property type="match status" value="1"/>
</dbReference>
<dbReference type="GO" id="GO:0006487">
    <property type="term" value="P:protein N-linked glycosylation"/>
    <property type="evidence" value="ECO:0007669"/>
    <property type="project" value="TreeGrafter"/>
</dbReference>
<evidence type="ECO:0000313" key="4">
    <source>
        <dbReference type="EMBL" id="RKO94096.1"/>
    </source>
</evidence>
<organism evidence="4 5">
    <name type="scientific">Blyttiomyces helicus</name>
    <dbReference type="NCBI Taxonomy" id="388810"/>
    <lineage>
        <taxon>Eukaryota</taxon>
        <taxon>Fungi</taxon>
        <taxon>Fungi incertae sedis</taxon>
        <taxon>Chytridiomycota</taxon>
        <taxon>Chytridiomycota incertae sedis</taxon>
        <taxon>Chytridiomycetes</taxon>
        <taxon>Chytridiomycetes incertae sedis</taxon>
        <taxon>Blyttiomyces</taxon>
    </lineage>
</organism>
<dbReference type="OrthoDB" id="2014825at2759"/>
<gene>
    <name evidence="4" type="ORF">BDK51DRAFT_29026</name>
</gene>
<feature type="region of interest" description="Disordered" evidence="1">
    <location>
        <begin position="232"/>
        <end position="272"/>
    </location>
</feature>
<feature type="compositionally biased region" description="Polar residues" evidence="1">
    <location>
        <begin position="53"/>
        <end position="62"/>
    </location>
</feature>
<dbReference type="PANTHER" id="PTHR13132">
    <property type="entry name" value="ALPHA- 1,6 -FUCOSYLTRANSFERASE"/>
    <property type="match status" value="1"/>
</dbReference>
<keyword evidence="5" id="KW-1185">Reference proteome</keyword>
<dbReference type="Gene3D" id="3.40.50.11350">
    <property type="match status" value="1"/>
</dbReference>
<dbReference type="PANTHER" id="PTHR13132:SF29">
    <property type="entry name" value="ALPHA-(1,6)-FUCOSYLTRANSFERASE"/>
    <property type="match status" value="1"/>
</dbReference>
<feature type="region of interest" description="Disordered" evidence="1">
    <location>
        <begin position="53"/>
        <end position="73"/>
    </location>
</feature>
<evidence type="ECO:0000313" key="5">
    <source>
        <dbReference type="Proteomes" id="UP000269721"/>
    </source>
</evidence>
<accession>A0A4P9WSU1</accession>
<keyword evidence="2" id="KW-0812">Transmembrane</keyword>
<dbReference type="Proteomes" id="UP000269721">
    <property type="component" value="Unassembled WGS sequence"/>
</dbReference>
<feature type="domain" description="Alpha-(1,6)-fucosyltransferase N- and catalytic" evidence="3">
    <location>
        <begin position="315"/>
        <end position="555"/>
    </location>
</feature>
<dbReference type="InterPro" id="IPR045573">
    <property type="entry name" value="Fut8_N_cat"/>
</dbReference>
<dbReference type="EMBL" id="KZ994012">
    <property type="protein sequence ID" value="RKO94096.1"/>
    <property type="molecule type" value="Genomic_DNA"/>
</dbReference>
<evidence type="ECO:0000256" key="2">
    <source>
        <dbReference type="SAM" id="Phobius"/>
    </source>
</evidence>
<evidence type="ECO:0000256" key="1">
    <source>
        <dbReference type="SAM" id="MobiDB-lite"/>
    </source>
</evidence>